<dbReference type="PANTHER" id="PTHR43790:SF9">
    <property type="entry name" value="GALACTOFURANOSE TRANSPORTER ATP-BINDING PROTEIN YTFR"/>
    <property type="match status" value="1"/>
</dbReference>
<evidence type="ECO:0000256" key="2">
    <source>
        <dbReference type="ARBA" id="ARBA00022737"/>
    </source>
</evidence>
<dbReference type="GO" id="GO:0016887">
    <property type="term" value="F:ATP hydrolysis activity"/>
    <property type="evidence" value="ECO:0007669"/>
    <property type="project" value="InterPro"/>
</dbReference>
<dbReference type="GO" id="GO:0005524">
    <property type="term" value="F:ATP binding"/>
    <property type="evidence" value="ECO:0007669"/>
    <property type="project" value="UniProtKB-KW"/>
</dbReference>
<protein>
    <submittedName>
        <fullName evidence="6">ATP-binding cassette domain-containing protein</fullName>
    </submittedName>
</protein>
<dbReference type="EMBL" id="WLYK01000001">
    <property type="protein sequence ID" value="MTD12531.1"/>
    <property type="molecule type" value="Genomic_DNA"/>
</dbReference>
<dbReference type="RefSeq" id="WP_154766579.1">
    <property type="nucleotide sequence ID" value="NZ_WLYK01000001.1"/>
</dbReference>
<dbReference type="InterPro" id="IPR050107">
    <property type="entry name" value="ABC_carbohydrate_import_ATPase"/>
</dbReference>
<dbReference type="InterPro" id="IPR027417">
    <property type="entry name" value="P-loop_NTPase"/>
</dbReference>
<gene>
    <name evidence="6" type="ORF">GIS00_01050</name>
</gene>
<reference evidence="6 7" key="1">
    <citation type="submission" date="2019-11" db="EMBL/GenBank/DDBJ databases">
        <authorList>
            <person name="Jiang L.-Q."/>
        </authorList>
    </citation>
    <scope>NUCLEOTIDE SEQUENCE [LARGE SCALE GENOMIC DNA]</scope>
    <source>
        <strain evidence="6 7">YIM 132087</strain>
    </source>
</reference>
<evidence type="ECO:0000313" key="6">
    <source>
        <dbReference type="EMBL" id="MTD12531.1"/>
    </source>
</evidence>
<dbReference type="Pfam" id="PF00005">
    <property type="entry name" value="ABC_tran"/>
    <property type="match status" value="1"/>
</dbReference>
<dbReference type="PANTHER" id="PTHR43790">
    <property type="entry name" value="CARBOHYDRATE TRANSPORT ATP-BINDING PROTEIN MG119-RELATED"/>
    <property type="match status" value="1"/>
</dbReference>
<proteinExistence type="predicted"/>
<dbReference type="AlphaFoldDB" id="A0A7K1FEK7"/>
<accession>A0A7K1FEK7</accession>
<keyword evidence="1" id="KW-0813">Transport</keyword>
<evidence type="ECO:0000256" key="3">
    <source>
        <dbReference type="ARBA" id="ARBA00022741"/>
    </source>
</evidence>
<dbReference type="PROSITE" id="PS00211">
    <property type="entry name" value="ABC_TRANSPORTER_1"/>
    <property type="match status" value="2"/>
</dbReference>
<evidence type="ECO:0000259" key="5">
    <source>
        <dbReference type="PROSITE" id="PS50893"/>
    </source>
</evidence>
<dbReference type="Proteomes" id="UP000460221">
    <property type="component" value="Unassembled WGS sequence"/>
</dbReference>
<dbReference type="InterPro" id="IPR017871">
    <property type="entry name" value="ABC_transporter-like_CS"/>
</dbReference>
<dbReference type="Gene3D" id="3.40.50.300">
    <property type="entry name" value="P-loop containing nucleotide triphosphate hydrolases"/>
    <property type="match status" value="2"/>
</dbReference>
<dbReference type="SUPFAM" id="SSF52540">
    <property type="entry name" value="P-loop containing nucleoside triphosphate hydrolases"/>
    <property type="match status" value="2"/>
</dbReference>
<name>A0A7K1FEK7_9ACTN</name>
<dbReference type="SMART" id="SM00382">
    <property type="entry name" value="AAA"/>
    <property type="match status" value="1"/>
</dbReference>
<feature type="domain" description="ABC transporter" evidence="5">
    <location>
        <begin position="227"/>
        <end position="477"/>
    </location>
</feature>
<evidence type="ECO:0000256" key="4">
    <source>
        <dbReference type="ARBA" id="ARBA00022840"/>
    </source>
</evidence>
<evidence type="ECO:0000256" key="1">
    <source>
        <dbReference type="ARBA" id="ARBA00022448"/>
    </source>
</evidence>
<sequence length="478" mass="50280">MPPTLSVHGLRKSFGIKRVLDDVSFRIRPGTLHALLGANGAGKSTLIKILTGIERSDAGEISVRGAEGGPGRIGVIHQDLGLVSSMSVADNLYLVPGAGPLHRVSPSGDVRRARVQLAGVNVEVDPRRELGSLSLGERTMVAISRLFERDEPDLIILDEVTAALNRVESDWLLGRVREFVDRGGAAMVVTHRLHEVTTHCDEVTVLRDGKVVRTGPVPALPDLHDDLAAGDITTQEPVDAGAAASGAVVLAATAATTAAVGPISLDVRAGEVVAVVGALSSRLYEIGHLLAGIVGPVSGRVVVSAPAGGPGRAALLPEERLTQGVLTGLTVADNAVLDTRPRGRTGLWRGVNRRRGLRTASEVVERMNVRPEGCEGMPMLALSGGNQQKVLLGRIALQEPDLYVLCEPTRGVDLPTRAAIRRFVLERKAEGAAVVVATIDVDDALAVADRLAIAENGRLVSVVDRAGVQLDDLLERVS</sequence>
<evidence type="ECO:0000313" key="7">
    <source>
        <dbReference type="Proteomes" id="UP000460221"/>
    </source>
</evidence>
<dbReference type="CDD" id="cd03216">
    <property type="entry name" value="ABC_Carb_Monos_I"/>
    <property type="match status" value="1"/>
</dbReference>
<keyword evidence="2" id="KW-0677">Repeat</keyword>
<dbReference type="PROSITE" id="PS50893">
    <property type="entry name" value="ABC_TRANSPORTER_2"/>
    <property type="match status" value="2"/>
</dbReference>
<feature type="domain" description="ABC transporter" evidence="5">
    <location>
        <begin position="5"/>
        <end position="233"/>
    </location>
</feature>
<comment type="caution">
    <text evidence="6">The sequence shown here is derived from an EMBL/GenBank/DDBJ whole genome shotgun (WGS) entry which is preliminary data.</text>
</comment>
<keyword evidence="4 6" id="KW-0067">ATP-binding</keyword>
<keyword evidence="7" id="KW-1185">Reference proteome</keyword>
<keyword evidence="3" id="KW-0547">Nucleotide-binding</keyword>
<dbReference type="InterPro" id="IPR003439">
    <property type="entry name" value="ABC_transporter-like_ATP-bd"/>
</dbReference>
<organism evidence="6 7">
    <name type="scientific">Nakamurella alba</name>
    <dbReference type="NCBI Taxonomy" id="2665158"/>
    <lineage>
        <taxon>Bacteria</taxon>
        <taxon>Bacillati</taxon>
        <taxon>Actinomycetota</taxon>
        <taxon>Actinomycetes</taxon>
        <taxon>Nakamurellales</taxon>
        <taxon>Nakamurellaceae</taxon>
        <taxon>Nakamurella</taxon>
    </lineage>
</organism>
<dbReference type="InterPro" id="IPR003593">
    <property type="entry name" value="AAA+_ATPase"/>
</dbReference>